<reference evidence="5 6" key="1">
    <citation type="submission" date="2019-04" db="EMBL/GenBank/DDBJ databases">
        <title>Friends and foes A comparative genomics study of 23 Aspergillus species from section Flavi.</title>
        <authorList>
            <consortium name="DOE Joint Genome Institute"/>
            <person name="Kjaerbolling I."/>
            <person name="Vesth T."/>
            <person name="Frisvad J.C."/>
            <person name="Nybo J.L."/>
            <person name="Theobald S."/>
            <person name="Kildgaard S."/>
            <person name="Isbrandt T."/>
            <person name="Kuo A."/>
            <person name="Sato A."/>
            <person name="Lyhne E.K."/>
            <person name="Kogle M.E."/>
            <person name="Wiebenga A."/>
            <person name="Kun R.S."/>
            <person name="Lubbers R.J."/>
            <person name="Makela M.R."/>
            <person name="Barry K."/>
            <person name="Chovatia M."/>
            <person name="Clum A."/>
            <person name="Daum C."/>
            <person name="Haridas S."/>
            <person name="He G."/>
            <person name="LaButti K."/>
            <person name="Lipzen A."/>
            <person name="Mondo S."/>
            <person name="Riley R."/>
            <person name="Salamov A."/>
            <person name="Simmons B.A."/>
            <person name="Magnuson J.K."/>
            <person name="Henrissat B."/>
            <person name="Mortensen U.H."/>
            <person name="Larsen T.O."/>
            <person name="Devries R.P."/>
            <person name="Grigoriev I.V."/>
            <person name="Machida M."/>
            <person name="Baker S.E."/>
            <person name="Andersen M.R."/>
        </authorList>
    </citation>
    <scope>NUCLEOTIDE SEQUENCE [LARGE SCALE GENOMIC DNA]</scope>
    <source>
        <strain evidence="5 6">CBS 117625</strain>
    </source>
</reference>
<dbReference type="InterPro" id="IPR021765">
    <property type="entry name" value="UstYa-like"/>
</dbReference>
<dbReference type="GO" id="GO:0043386">
    <property type="term" value="P:mycotoxin biosynthetic process"/>
    <property type="evidence" value="ECO:0007669"/>
    <property type="project" value="InterPro"/>
</dbReference>
<evidence type="ECO:0000256" key="2">
    <source>
        <dbReference type="ARBA" id="ARBA00035112"/>
    </source>
</evidence>
<evidence type="ECO:0000256" key="3">
    <source>
        <dbReference type="SAM" id="MobiDB-lite"/>
    </source>
</evidence>
<comment type="similarity">
    <text evidence="2">Belongs to the ustYa family.</text>
</comment>
<feature type="region of interest" description="Disordered" evidence="3">
    <location>
        <begin position="1"/>
        <end position="22"/>
    </location>
</feature>
<organism evidence="5 6">
    <name type="scientific">Aspergillus pseudotamarii</name>
    <dbReference type="NCBI Taxonomy" id="132259"/>
    <lineage>
        <taxon>Eukaryota</taxon>
        <taxon>Fungi</taxon>
        <taxon>Dikarya</taxon>
        <taxon>Ascomycota</taxon>
        <taxon>Pezizomycotina</taxon>
        <taxon>Eurotiomycetes</taxon>
        <taxon>Eurotiomycetidae</taxon>
        <taxon>Eurotiales</taxon>
        <taxon>Aspergillaceae</taxon>
        <taxon>Aspergillus</taxon>
        <taxon>Aspergillus subgen. Circumdati</taxon>
    </lineage>
</organism>
<dbReference type="RefSeq" id="XP_031911982.1">
    <property type="nucleotide sequence ID" value="XM_032060254.1"/>
</dbReference>
<evidence type="ECO:0000256" key="4">
    <source>
        <dbReference type="SAM" id="Phobius"/>
    </source>
</evidence>
<evidence type="ECO:0000313" key="5">
    <source>
        <dbReference type="EMBL" id="KAE8135919.1"/>
    </source>
</evidence>
<evidence type="ECO:0000313" key="6">
    <source>
        <dbReference type="Proteomes" id="UP000325672"/>
    </source>
</evidence>
<accession>A0A5N6SQ00</accession>
<keyword evidence="6" id="KW-1185">Reference proteome</keyword>
<dbReference type="Proteomes" id="UP000325672">
    <property type="component" value="Unassembled WGS sequence"/>
</dbReference>
<name>A0A5N6SQ00_ASPPS</name>
<keyword evidence="4" id="KW-1133">Transmembrane helix</keyword>
<keyword evidence="4" id="KW-0812">Transmembrane</keyword>
<evidence type="ECO:0008006" key="7">
    <source>
        <dbReference type="Google" id="ProtNLM"/>
    </source>
</evidence>
<gene>
    <name evidence="5" type="ORF">BDV38DRAFT_284396</name>
</gene>
<dbReference type="PANTHER" id="PTHR33365:SF4">
    <property type="entry name" value="CYCLOCHLOROTINE BIOSYNTHESIS PROTEIN O"/>
    <property type="match status" value="1"/>
</dbReference>
<dbReference type="AlphaFoldDB" id="A0A5N6SQ00"/>
<keyword evidence="4" id="KW-0472">Membrane</keyword>
<feature type="transmembrane region" description="Helical" evidence="4">
    <location>
        <begin position="49"/>
        <end position="67"/>
    </location>
</feature>
<proteinExistence type="inferred from homology"/>
<comment type="pathway">
    <text evidence="1">Mycotoxin biosynthesis.</text>
</comment>
<dbReference type="PANTHER" id="PTHR33365">
    <property type="entry name" value="YALI0B05434P"/>
    <property type="match status" value="1"/>
</dbReference>
<dbReference type="GeneID" id="43644464"/>
<dbReference type="OrthoDB" id="3687641at2759"/>
<dbReference type="EMBL" id="ML743588">
    <property type="protein sequence ID" value="KAE8135919.1"/>
    <property type="molecule type" value="Genomic_DNA"/>
</dbReference>
<protein>
    <recommendedName>
        <fullName evidence="7">Tat pathway signal sequence</fullName>
    </recommendedName>
</protein>
<sequence length="278" mass="32374">MNGSQSEITEERPFLLKEPTSPAVDENGEFGGTYLHPPKRSPCEQCIPWLIHLLILTTYTTIFILFWDYSHYASCPRLDSRESSHVYSPASEALKWEVRTFHNQLEASNPYKGPPRPELEKAWHNLLHPSAAIRVSKEALHRINRTSVELLDGSGYMVALDVYHQLHCLRWVRRYLHRDHYNMTEKNLGQHIDHCLDGLRQYVMCNADLALNTFEWIPNYPRPWPNFEVVHKCANWESIEEWVLTHSFNGFDPDLISHPDYHPELPSPFNFTVSGNSP</sequence>
<dbReference type="Pfam" id="PF11807">
    <property type="entry name" value="UstYa"/>
    <property type="match status" value="1"/>
</dbReference>
<evidence type="ECO:0000256" key="1">
    <source>
        <dbReference type="ARBA" id="ARBA00004685"/>
    </source>
</evidence>